<accession>A0A9K3CZQ2</accession>
<evidence type="ECO:0000256" key="4">
    <source>
        <dbReference type="ARBA" id="ARBA00023136"/>
    </source>
</evidence>
<protein>
    <submittedName>
        <fullName evidence="7">SPEC3/Stum family protein</fullName>
    </submittedName>
</protein>
<feature type="region of interest" description="Disordered" evidence="5">
    <location>
        <begin position="140"/>
        <end position="165"/>
    </location>
</feature>
<dbReference type="EMBL" id="BDIP01001906">
    <property type="protein sequence ID" value="GIQ85371.1"/>
    <property type="molecule type" value="Genomic_DNA"/>
</dbReference>
<dbReference type="Proteomes" id="UP000265618">
    <property type="component" value="Unassembled WGS sequence"/>
</dbReference>
<reference evidence="7 8" key="1">
    <citation type="journal article" date="2018" name="PLoS ONE">
        <title>The draft genome of Kipferlia bialata reveals reductive genome evolution in fornicate parasites.</title>
        <authorList>
            <person name="Tanifuji G."/>
            <person name="Takabayashi S."/>
            <person name="Kume K."/>
            <person name="Takagi M."/>
            <person name="Nakayama T."/>
            <person name="Kamikawa R."/>
            <person name="Inagaki Y."/>
            <person name="Hashimoto T."/>
        </authorList>
    </citation>
    <scope>NUCLEOTIDE SEQUENCE [LARGE SCALE GENOMIC DNA]</scope>
    <source>
        <strain evidence="7">NY0173</strain>
    </source>
</reference>
<name>A0A9K3CZQ2_9EUKA</name>
<dbReference type="Pfam" id="PF15795">
    <property type="entry name" value="Spec3"/>
    <property type="match status" value="1"/>
</dbReference>
<feature type="transmembrane region" description="Helical" evidence="6">
    <location>
        <begin position="91"/>
        <end position="112"/>
    </location>
</feature>
<evidence type="ECO:0000313" key="7">
    <source>
        <dbReference type="EMBL" id="GIQ85371.1"/>
    </source>
</evidence>
<keyword evidence="8" id="KW-1185">Reference proteome</keyword>
<sequence length="165" mass="18502">MSADGTSFWGDLFYCTVTIHNNCRSSHNTFLSRIFHDTLGTVSTNSVDRTPVIGRLAWVVLVVNIVLPGFGTFFCAAVAKEHQGRHAVYGLLQLLTTPLFLIGWFWAIFYGIHVCIHRNKEGDYYPVPLPTMHPIAERVDPRPEPVVPQQSAPDFHHMGKGRTLA</sequence>
<evidence type="ECO:0000313" key="8">
    <source>
        <dbReference type="Proteomes" id="UP000265618"/>
    </source>
</evidence>
<keyword evidence="2 6" id="KW-0812">Transmembrane</keyword>
<evidence type="ECO:0000256" key="3">
    <source>
        <dbReference type="ARBA" id="ARBA00022989"/>
    </source>
</evidence>
<comment type="caution">
    <text evidence="7">The sequence shown here is derived from an EMBL/GenBank/DDBJ whole genome shotgun (WGS) entry which is preliminary data.</text>
</comment>
<evidence type="ECO:0000256" key="6">
    <source>
        <dbReference type="SAM" id="Phobius"/>
    </source>
</evidence>
<evidence type="ECO:0000256" key="2">
    <source>
        <dbReference type="ARBA" id="ARBA00022692"/>
    </source>
</evidence>
<evidence type="ECO:0000256" key="1">
    <source>
        <dbReference type="ARBA" id="ARBA00004141"/>
    </source>
</evidence>
<evidence type="ECO:0000256" key="5">
    <source>
        <dbReference type="SAM" id="MobiDB-lite"/>
    </source>
</evidence>
<feature type="transmembrane region" description="Helical" evidence="6">
    <location>
        <begin position="56"/>
        <end position="79"/>
    </location>
</feature>
<keyword evidence="3 6" id="KW-1133">Transmembrane helix</keyword>
<proteinExistence type="predicted"/>
<dbReference type="AlphaFoldDB" id="A0A9K3CZQ2"/>
<organism evidence="7 8">
    <name type="scientific">Kipferlia bialata</name>
    <dbReference type="NCBI Taxonomy" id="797122"/>
    <lineage>
        <taxon>Eukaryota</taxon>
        <taxon>Metamonada</taxon>
        <taxon>Carpediemonas-like organisms</taxon>
        <taxon>Kipferlia</taxon>
    </lineage>
</organism>
<comment type="subcellular location">
    <subcellularLocation>
        <location evidence="1">Membrane</location>
        <topology evidence="1">Multi-pass membrane protein</topology>
    </subcellularLocation>
</comment>
<dbReference type="InterPro" id="IPR026673">
    <property type="entry name" value="SPEC3/Stum"/>
</dbReference>
<gene>
    <name evidence="7" type="ORF">KIPB_007021</name>
</gene>
<keyword evidence="4 6" id="KW-0472">Membrane</keyword>
<dbReference type="GO" id="GO:0016020">
    <property type="term" value="C:membrane"/>
    <property type="evidence" value="ECO:0007669"/>
    <property type="project" value="UniProtKB-SubCell"/>
</dbReference>